<dbReference type="AlphaFoldDB" id="A0A8S1NXX4"/>
<dbReference type="InterPro" id="IPR017941">
    <property type="entry name" value="Rieske_2Fe-2S"/>
</dbReference>
<keyword evidence="4 12" id="KW-1133">Transmembrane helix</keyword>
<dbReference type="Pfam" id="PF00355">
    <property type="entry name" value="Rieske"/>
    <property type="match status" value="1"/>
</dbReference>
<evidence type="ECO:0000256" key="11">
    <source>
        <dbReference type="ARBA" id="ARBA00049548"/>
    </source>
</evidence>
<dbReference type="GO" id="GO:0051537">
    <property type="term" value="F:2 iron, 2 sulfur cluster binding"/>
    <property type="evidence" value="ECO:0007669"/>
    <property type="project" value="InterPro"/>
</dbReference>
<sequence>MSILSYEILLTLIVFALYYLYYRKFKFFTIVEKLEQHNIRNKLPRGKCPPSYPNGWYRLCRSGELKSGEVKEIKLCGRHIAYYRGTDKNVYAVAAYCPHMGANLGIGGQVKFRSCIECPFHGWAFDGKSGLCVNSDKLDPKIVSTYCYPDIERVTKNQKGEYLQKISDGEVKIKTYLVKELKGIVYIWLHSKESKPWYDLVSEQSEHLTLRAESVNYVNCHIQEIPENGADMKHFDYIHYSAMDIIPSWLVQLRWEMRTKNAKDPDFLEKMTHPVEKCRTYQKTLFDQYLVNKELIPYLNVLLLDGYVILFNKYKFHAVWATGFQMGPATVALYVKSAIFEVLFKQAIQPVEKFTQKVYHTVFTNGYLPYWLSAYLLHAELRQVIFDVKLWNAKIFSETLRYNMKTYADQALLNWRQWYSQFYEGSAEFEKSLDQLEW</sequence>
<evidence type="ECO:0000313" key="14">
    <source>
        <dbReference type="EMBL" id="CAD8095221.1"/>
    </source>
</evidence>
<proteinExistence type="inferred from homology"/>
<evidence type="ECO:0000256" key="8">
    <source>
        <dbReference type="ARBA" id="ARBA00025729"/>
    </source>
</evidence>
<gene>
    <name evidence="14" type="ORF">PPRIM_AZ9-3.1.T0980064</name>
</gene>
<comment type="catalytic activity">
    <reaction evidence="11">
        <text>cholesterol + NADPH + O2 + H(+) = 7-dehydrocholesterol + NADP(+) + 2 H2O</text>
        <dbReference type="Rhea" id="RHEA:45024"/>
        <dbReference type="ChEBI" id="CHEBI:15377"/>
        <dbReference type="ChEBI" id="CHEBI:15378"/>
        <dbReference type="ChEBI" id="CHEBI:15379"/>
        <dbReference type="ChEBI" id="CHEBI:16113"/>
        <dbReference type="ChEBI" id="CHEBI:17759"/>
        <dbReference type="ChEBI" id="CHEBI:57783"/>
        <dbReference type="ChEBI" id="CHEBI:58349"/>
        <dbReference type="EC" id="1.14.19.21"/>
    </reaction>
    <physiologicalReaction direction="left-to-right" evidence="11">
        <dbReference type="Rhea" id="RHEA:45025"/>
    </physiologicalReaction>
</comment>
<evidence type="ECO:0000256" key="7">
    <source>
        <dbReference type="ARBA" id="ARBA00025712"/>
    </source>
</evidence>
<accession>A0A8S1NXX4</accession>
<dbReference type="PROSITE" id="PS51296">
    <property type="entry name" value="RIESKE"/>
    <property type="match status" value="1"/>
</dbReference>
<evidence type="ECO:0000256" key="12">
    <source>
        <dbReference type="SAM" id="Phobius"/>
    </source>
</evidence>
<evidence type="ECO:0000256" key="4">
    <source>
        <dbReference type="ARBA" id="ARBA00022989"/>
    </source>
</evidence>
<evidence type="ECO:0000313" key="15">
    <source>
        <dbReference type="Proteomes" id="UP000688137"/>
    </source>
</evidence>
<reference evidence="14" key="1">
    <citation type="submission" date="2021-01" db="EMBL/GenBank/DDBJ databases">
        <authorList>
            <consortium name="Genoscope - CEA"/>
            <person name="William W."/>
        </authorList>
    </citation>
    <scope>NUCLEOTIDE SEQUENCE</scope>
</reference>
<dbReference type="PANTHER" id="PTHR21266">
    <property type="entry name" value="IRON-SULFUR DOMAIN CONTAINING PROTEIN"/>
    <property type="match status" value="1"/>
</dbReference>
<dbReference type="EMBL" id="CAJJDM010000101">
    <property type="protein sequence ID" value="CAD8095221.1"/>
    <property type="molecule type" value="Genomic_DNA"/>
</dbReference>
<comment type="subcellular location">
    <subcellularLocation>
        <location evidence="1">Membrane</location>
    </subcellularLocation>
</comment>
<comment type="caution">
    <text evidence="14">The sequence shown here is derived from an EMBL/GenBank/DDBJ whole genome shotgun (WGS) entry which is preliminary data.</text>
</comment>
<evidence type="ECO:0000259" key="13">
    <source>
        <dbReference type="PROSITE" id="PS51296"/>
    </source>
</evidence>
<dbReference type="EC" id="1.14.19.21" evidence="9"/>
<evidence type="ECO:0000256" key="9">
    <source>
        <dbReference type="ARBA" id="ARBA00026095"/>
    </source>
</evidence>
<dbReference type="Pfam" id="PF19298">
    <property type="entry name" value="KshA_C"/>
    <property type="match status" value="1"/>
</dbReference>
<keyword evidence="3 12" id="KW-0812">Transmembrane</keyword>
<dbReference type="PANTHER" id="PTHR21266:SF32">
    <property type="entry name" value="CHOLESTEROL 7-DESATURASE NVD"/>
    <property type="match status" value="1"/>
</dbReference>
<dbReference type="InterPro" id="IPR050584">
    <property type="entry name" value="Cholesterol_7-desaturase"/>
</dbReference>
<evidence type="ECO:0000256" key="2">
    <source>
        <dbReference type="ARBA" id="ARBA00004972"/>
    </source>
</evidence>
<keyword evidence="15" id="KW-1185">Reference proteome</keyword>
<comment type="pathway">
    <text evidence="2">Hormone biosynthesis.</text>
</comment>
<comment type="similarity">
    <text evidence="8">Belongs to the cholesterol 7-desaturase family.</text>
</comment>
<dbReference type="GO" id="GO:0170056">
    <property type="term" value="F:cholesterol 7-desaturase [NAD(P)H] activity"/>
    <property type="evidence" value="ECO:0007669"/>
    <property type="project" value="UniProtKB-EC"/>
</dbReference>
<dbReference type="InterPro" id="IPR045605">
    <property type="entry name" value="KshA-like_C"/>
</dbReference>
<evidence type="ECO:0000256" key="3">
    <source>
        <dbReference type="ARBA" id="ARBA00022692"/>
    </source>
</evidence>
<keyword evidence="6 12" id="KW-0472">Membrane</keyword>
<comment type="pathway">
    <text evidence="7">Steroid hormone biosynthesis; dafachronic acid biosynthesis.</text>
</comment>
<comment type="catalytic activity">
    <reaction evidence="10">
        <text>cholesterol + NADH + O2 + H(+) = 7-dehydrocholesterol + NAD(+) + 2 H2O</text>
        <dbReference type="Rhea" id="RHEA:51644"/>
        <dbReference type="ChEBI" id="CHEBI:15377"/>
        <dbReference type="ChEBI" id="CHEBI:15378"/>
        <dbReference type="ChEBI" id="CHEBI:15379"/>
        <dbReference type="ChEBI" id="CHEBI:16113"/>
        <dbReference type="ChEBI" id="CHEBI:17759"/>
        <dbReference type="ChEBI" id="CHEBI:57540"/>
        <dbReference type="ChEBI" id="CHEBI:57945"/>
        <dbReference type="EC" id="1.14.19.21"/>
    </reaction>
    <physiologicalReaction direction="left-to-right" evidence="10">
        <dbReference type="Rhea" id="RHEA:51645"/>
    </physiologicalReaction>
</comment>
<protein>
    <recommendedName>
        <fullName evidence="9">cholesterol 7-desaturase</fullName>
        <ecNumber evidence="9">1.14.19.21</ecNumber>
    </recommendedName>
</protein>
<dbReference type="Proteomes" id="UP000688137">
    <property type="component" value="Unassembled WGS sequence"/>
</dbReference>
<evidence type="ECO:0000256" key="10">
    <source>
        <dbReference type="ARBA" id="ARBA00047853"/>
    </source>
</evidence>
<dbReference type="GO" id="GO:0008203">
    <property type="term" value="P:cholesterol metabolic process"/>
    <property type="evidence" value="ECO:0007669"/>
    <property type="project" value="InterPro"/>
</dbReference>
<evidence type="ECO:0000256" key="1">
    <source>
        <dbReference type="ARBA" id="ARBA00004370"/>
    </source>
</evidence>
<dbReference type="OMA" id="AVYQMRR"/>
<evidence type="ECO:0000256" key="5">
    <source>
        <dbReference type="ARBA" id="ARBA00023002"/>
    </source>
</evidence>
<keyword evidence="5" id="KW-0560">Oxidoreductase</keyword>
<dbReference type="GO" id="GO:0016020">
    <property type="term" value="C:membrane"/>
    <property type="evidence" value="ECO:0007669"/>
    <property type="project" value="UniProtKB-SubCell"/>
</dbReference>
<feature type="domain" description="Rieske" evidence="13">
    <location>
        <begin position="57"/>
        <end position="134"/>
    </location>
</feature>
<evidence type="ECO:0000256" key="6">
    <source>
        <dbReference type="ARBA" id="ARBA00023136"/>
    </source>
</evidence>
<feature type="transmembrane region" description="Helical" evidence="12">
    <location>
        <begin position="6"/>
        <end position="22"/>
    </location>
</feature>
<organism evidence="14 15">
    <name type="scientific">Paramecium primaurelia</name>
    <dbReference type="NCBI Taxonomy" id="5886"/>
    <lineage>
        <taxon>Eukaryota</taxon>
        <taxon>Sar</taxon>
        <taxon>Alveolata</taxon>
        <taxon>Ciliophora</taxon>
        <taxon>Intramacronucleata</taxon>
        <taxon>Oligohymenophorea</taxon>
        <taxon>Peniculida</taxon>
        <taxon>Parameciidae</taxon>
        <taxon>Paramecium</taxon>
    </lineage>
</organism>
<dbReference type="GO" id="GO:0005737">
    <property type="term" value="C:cytoplasm"/>
    <property type="evidence" value="ECO:0007669"/>
    <property type="project" value="TreeGrafter"/>
</dbReference>
<name>A0A8S1NXX4_PARPR</name>